<name>A0A5N0UN25_9PSEU</name>
<evidence type="ECO:0000313" key="4">
    <source>
        <dbReference type="Proteomes" id="UP000319769"/>
    </source>
</evidence>
<dbReference type="RefSeq" id="WP_144758502.1">
    <property type="nucleotide sequence ID" value="NZ_VMNW02000138.1"/>
</dbReference>
<evidence type="ECO:0000256" key="2">
    <source>
        <dbReference type="SAM" id="Phobius"/>
    </source>
</evidence>
<proteinExistence type="predicted"/>
<dbReference type="OrthoDB" id="3638648at2"/>
<organism evidence="3 4">
    <name type="scientific">Amycolatopsis acidicola</name>
    <dbReference type="NCBI Taxonomy" id="2596893"/>
    <lineage>
        <taxon>Bacteria</taxon>
        <taxon>Bacillati</taxon>
        <taxon>Actinomycetota</taxon>
        <taxon>Actinomycetes</taxon>
        <taxon>Pseudonocardiales</taxon>
        <taxon>Pseudonocardiaceae</taxon>
        <taxon>Amycolatopsis</taxon>
    </lineage>
</organism>
<reference evidence="3" key="1">
    <citation type="submission" date="2019-09" db="EMBL/GenBank/DDBJ databases">
        <authorList>
            <person name="Teo W.F.A."/>
            <person name="Duangmal K."/>
        </authorList>
    </citation>
    <scope>NUCLEOTIDE SEQUENCE [LARGE SCALE GENOMIC DNA]</scope>
    <source>
        <strain evidence="3">K81G1</strain>
    </source>
</reference>
<feature type="transmembrane region" description="Helical" evidence="2">
    <location>
        <begin position="39"/>
        <end position="68"/>
    </location>
</feature>
<evidence type="ECO:0000256" key="1">
    <source>
        <dbReference type="SAM" id="MobiDB-lite"/>
    </source>
</evidence>
<dbReference type="Proteomes" id="UP000319769">
    <property type="component" value="Unassembled WGS sequence"/>
</dbReference>
<feature type="compositionally biased region" description="Low complexity" evidence="1">
    <location>
        <begin position="117"/>
        <end position="135"/>
    </location>
</feature>
<evidence type="ECO:0000313" key="3">
    <source>
        <dbReference type="EMBL" id="KAA9149567.1"/>
    </source>
</evidence>
<comment type="caution">
    <text evidence="3">The sequence shown here is derived from an EMBL/GenBank/DDBJ whole genome shotgun (WGS) entry which is preliminary data.</text>
</comment>
<dbReference type="EMBL" id="VMNW02000138">
    <property type="protein sequence ID" value="KAA9149567.1"/>
    <property type="molecule type" value="Genomic_DNA"/>
</dbReference>
<sequence length="150" mass="14769">MRSTPLPTGFGFPLGFATAIAVTLGTIAAGVTRQPGWSVFALAVVVAAAGVLSTPMAAAGTALVAWGLHDGFVLGRAGDLVFTSGSAVAAGVFAGVAGVLAMTRIPLPDKVKVPAPRRASPVVSVRSSGAGASPGMPAPPRGGPRTRSPW</sequence>
<dbReference type="AlphaFoldDB" id="A0A5N0UN25"/>
<gene>
    <name evidence="3" type="ORF">FPZ12_043030</name>
</gene>
<keyword evidence="2" id="KW-0812">Transmembrane</keyword>
<accession>A0A5N0UN25</accession>
<keyword evidence="4" id="KW-1185">Reference proteome</keyword>
<protein>
    <submittedName>
        <fullName evidence="3">Uncharacterized protein</fullName>
    </submittedName>
</protein>
<keyword evidence="2" id="KW-0472">Membrane</keyword>
<feature type="transmembrane region" description="Helical" evidence="2">
    <location>
        <begin position="12"/>
        <end position="32"/>
    </location>
</feature>
<feature type="transmembrane region" description="Helical" evidence="2">
    <location>
        <begin position="80"/>
        <end position="102"/>
    </location>
</feature>
<feature type="region of interest" description="Disordered" evidence="1">
    <location>
        <begin position="117"/>
        <end position="150"/>
    </location>
</feature>
<keyword evidence="2" id="KW-1133">Transmembrane helix</keyword>